<evidence type="ECO:0000256" key="2">
    <source>
        <dbReference type="ARBA" id="ARBA00037999"/>
    </source>
</evidence>
<protein>
    <submittedName>
        <fullName evidence="6">Aminotransferase</fullName>
    </submittedName>
</protein>
<comment type="similarity">
    <text evidence="2 5">Belongs to the DegT/DnrJ/EryC1 family.</text>
</comment>
<keyword evidence="1 4" id="KW-0663">Pyridoxal phosphate</keyword>
<dbReference type="OrthoDB" id="9804264at2"/>
<proteinExistence type="inferred from homology"/>
<evidence type="ECO:0000256" key="5">
    <source>
        <dbReference type="RuleBase" id="RU004508"/>
    </source>
</evidence>
<evidence type="ECO:0000313" key="6">
    <source>
        <dbReference type="EMBL" id="KGO07733.1"/>
    </source>
</evidence>
<sequence length="368" mass="41154">MIPFLDLKKINAPYEKELKNKFDSFLEKGWYILGNEVTAFQKEYAAYCGTQFCIGTANGLDALRLILEGYKILGKLQEGDEVLVASNTYIATIIGVKQAGLKPILVEANLDTFNFDYNDLEQKITSKTRVIMPTHLYGRLTDMDRVNAFAKAYNLLTVTDCAQSHGAITASGMRSGSLADASGHSFYPTKNLGALGDAGAITTNDKALAEVVEKYRNYGFKERYVAQYTGVNSRLDELQAAFLRIKLRDLDTQNSKRIAIAKQYLEGINNEHIILPQWSEGKDYVWHLFVVRCEQRDVLQEYLKANGIATIIHYPVPPHKQEALQVLGSMSLPVCEQLHSEVLSLPISPSLAKTEITQIIKAINDFKC</sequence>
<evidence type="ECO:0000313" key="7">
    <source>
        <dbReference type="Proteomes" id="UP000030140"/>
    </source>
</evidence>
<keyword evidence="7" id="KW-1185">Reference proteome</keyword>
<dbReference type="KEGG" id="ddo:I597_1560"/>
<accession>A0A0A2GYV5</accession>
<dbReference type="EMBL" id="JSAQ01000001">
    <property type="protein sequence ID" value="KGO07733.1"/>
    <property type="molecule type" value="Genomic_DNA"/>
</dbReference>
<gene>
    <name evidence="6" type="ORF">NV36_13395</name>
</gene>
<feature type="active site" description="Proton acceptor" evidence="3">
    <location>
        <position position="190"/>
    </location>
</feature>
<reference evidence="6 7" key="1">
    <citation type="submission" date="2014-10" db="EMBL/GenBank/DDBJ databases">
        <title>Draft genome sequence of the proteorhodopsin-containing marine bacterium Dokdonia donghaensis.</title>
        <authorList>
            <person name="Gomez-Consarnau L."/>
            <person name="Gonzalez J.M."/>
            <person name="Riedel T."/>
            <person name="Jaenicke S."/>
            <person name="Wagner-Doebler I."/>
            <person name="Fuhrman J.A."/>
        </authorList>
    </citation>
    <scope>NUCLEOTIDE SEQUENCE [LARGE SCALE GENOMIC DNA]</scope>
    <source>
        <strain evidence="6 7">DSW-1</strain>
    </source>
</reference>
<dbReference type="PATRIC" id="fig|1300343.5.peg.1570"/>
<feature type="modified residue" description="N6-(pyridoxal phosphate)lysine" evidence="4">
    <location>
        <position position="190"/>
    </location>
</feature>
<dbReference type="AlphaFoldDB" id="A0A0A2GYV5"/>
<comment type="caution">
    <text evidence="6">The sequence shown here is derived from an EMBL/GenBank/DDBJ whole genome shotgun (WGS) entry which is preliminary data.</text>
</comment>
<dbReference type="PIRSF" id="PIRSF000390">
    <property type="entry name" value="PLP_StrS"/>
    <property type="match status" value="1"/>
</dbReference>
<evidence type="ECO:0000256" key="3">
    <source>
        <dbReference type="PIRSR" id="PIRSR000390-1"/>
    </source>
</evidence>
<keyword evidence="6" id="KW-0032">Aminotransferase</keyword>
<dbReference type="RefSeq" id="WP_035328114.1">
    <property type="nucleotide sequence ID" value="NZ_CP015125.1"/>
</dbReference>
<dbReference type="Gene3D" id="3.40.640.10">
    <property type="entry name" value="Type I PLP-dependent aspartate aminotransferase-like (Major domain)"/>
    <property type="match status" value="1"/>
</dbReference>
<evidence type="ECO:0000256" key="1">
    <source>
        <dbReference type="ARBA" id="ARBA00022898"/>
    </source>
</evidence>
<dbReference type="PANTHER" id="PTHR30244:SF36">
    <property type="entry name" value="3-OXO-GLUCOSE-6-PHOSPHATE:GLUTAMATE AMINOTRANSFERASE"/>
    <property type="match status" value="1"/>
</dbReference>
<name>A0A0A2GYV5_9FLAO</name>
<dbReference type="PANTHER" id="PTHR30244">
    <property type="entry name" value="TRANSAMINASE"/>
    <property type="match status" value="1"/>
</dbReference>
<dbReference type="Pfam" id="PF01041">
    <property type="entry name" value="DegT_DnrJ_EryC1"/>
    <property type="match status" value="1"/>
</dbReference>
<organism evidence="6 7">
    <name type="scientific">Dokdonia donghaensis DSW-1</name>
    <dbReference type="NCBI Taxonomy" id="1300343"/>
    <lineage>
        <taxon>Bacteria</taxon>
        <taxon>Pseudomonadati</taxon>
        <taxon>Bacteroidota</taxon>
        <taxon>Flavobacteriia</taxon>
        <taxon>Flavobacteriales</taxon>
        <taxon>Flavobacteriaceae</taxon>
        <taxon>Dokdonia</taxon>
    </lineage>
</organism>
<dbReference type="SUPFAM" id="SSF53383">
    <property type="entry name" value="PLP-dependent transferases"/>
    <property type="match status" value="1"/>
</dbReference>
<dbReference type="Gene3D" id="3.90.1150.10">
    <property type="entry name" value="Aspartate Aminotransferase, domain 1"/>
    <property type="match status" value="1"/>
</dbReference>
<evidence type="ECO:0000256" key="4">
    <source>
        <dbReference type="PIRSR" id="PIRSR000390-2"/>
    </source>
</evidence>
<dbReference type="InterPro" id="IPR015421">
    <property type="entry name" value="PyrdxlP-dep_Trfase_major"/>
</dbReference>
<keyword evidence="6" id="KW-0808">Transferase</keyword>
<dbReference type="GO" id="GO:0008483">
    <property type="term" value="F:transaminase activity"/>
    <property type="evidence" value="ECO:0007669"/>
    <property type="project" value="UniProtKB-KW"/>
</dbReference>
<dbReference type="Proteomes" id="UP000030140">
    <property type="component" value="Unassembled WGS sequence"/>
</dbReference>
<dbReference type="GO" id="GO:0030170">
    <property type="term" value="F:pyridoxal phosphate binding"/>
    <property type="evidence" value="ECO:0007669"/>
    <property type="project" value="TreeGrafter"/>
</dbReference>
<dbReference type="GO" id="GO:0000271">
    <property type="term" value="P:polysaccharide biosynthetic process"/>
    <property type="evidence" value="ECO:0007669"/>
    <property type="project" value="TreeGrafter"/>
</dbReference>
<dbReference type="InterPro" id="IPR015424">
    <property type="entry name" value="PyrdxlP-dep_Trfase"/>
</dbReference>
<dbReference type="CDD" id="cd00616">
    <property type="entry name" value="AHBA_syn"/>
    <property type="match status" value="1"/>
</dbReference>
<dbReference type="InterPro" id="IPR000653">
    <property type="entry name" value="DegT/StrS_aminotransferase"/>
</dbReference>
<dbReference type="InterPro" id="IPR015422">
    <property type="entry name" value="PyrdxlP-dep_Trfase_small"/>
</dbReference>